<accession>A0A1L9TPV0</accession>
<dbReference type="VEuPathDB" id="FungiDB:ASPSYDRAFT_29955"/>
<dbReference type="OrthoDB" id="3943240at2759"/>
<organism evidence="1 2">
    <name type="scientific">Aspergillus sydowii CBS 593.65</name>
    <dbReference type="NCBI Taxonomy" id="1036612"/>
    <lineage>
        <taxon>Eukaryota</taxon>
        <taxon>Fungi</taxon>
        <taxon>Dikarya</taxon>
        <taxon>Ascomycota</taxon>
        <taxon>Pezizomycotina</taxon>
        <taxon>Eurotiomycetes</taxon>
        <taxon>Eurotiomycetidae</taxon>
        <taxon>Eurotiales</taxon>
        <taxon>Aspergillaceae</taxon>
        <taxon>Aspergillus</taxon>
        <taxon>Aspergillus subgen. Nidulantes</taxon>
    </lineage>
</organism>
<evidence type="ECO:0000313" key="1">
    <source>
        <dbReference type="EMBL" id="OJJ61466.1"/>
    </source>
</evidence>
<dbReference type="EMBL" id="KV878584">
    <property type="protein sequence ID" value="OJJ61466.1"/>
    <property type="molecule type" value="Genomic_DNA"/>
</dbReference>
<protein>
    <submittedName>
        <fullName evidence="1">Uncharacterized protein</fullName>
    </submittedName>
</protein>
<proteinExistence type="predicted"/>
<dbReference type="STRING" id="1036612.A0A1L9TPV0"/>
<evidence type="ECO:0000313" key="2">
    <source>
        <dbReference type="Proteomes" id="UP000184356"/>
    </source>
</evidence>
<dbReference type="RefSeq" id="XP_040705272.1">
    <property type="nucleotide sequence ID" value="XM_040844708.1"/>
</dbReference>
<sequence length="173" mass="19726">MSCKERDDMNLVVQLRKIDNSENPLAGVNFSCSVSEISVADAETSKLFGSRDSFEHPRLSLVKRHDQAKGCTWNYCSAEYYSMAGGHSVCSGRRAHASNWMPVFKRSSLSFNQSVPHQSKHWQTLIRIWMRICAAKTEGKQCLRRPIAIRLREKVVESPLLSPDKWSMKGYMV</sequence>
<keyword evidence="2" id="KW-1185">Reference proteome</keyword>
<gene>
    <name evidence="1" type="ORF">ASPSYDRAFT_29955</name>
</gene>
<dbReference type="Proteomes" id="UP000184356">
    <property type="component" value="Unassembled WGS sequence"/>
</dbReference>
<dbReference type="AlphaFoldDB" id="A0A1L9TPV0"/>
<dbReference type="GeneID" id="63760781"/>
<reference evidence="2" key="1">
    <citation type="journal article" date="2017" name="Genome Biol.">
        <title>Comparative genomics reveals high biological diversity and specific adaptations in the industrially and medically important fungal genus Aspergillus.</title>
        <authorList>
            <person name="de Vries R.P."/>
            <person name="Riley R."/>
            <person name="Wiebenga A."/>
            <person name="Aguilar-Osorio G."/>
            <person name="Amillis S."/>
            <person name="Uchima C.A."/>
            <person name="Anderluh G."/>
            <person name="Asadollahi M."/>
            <person name="Askin M."/>
            <person name="Barry K."/>
            <person name="Battaglia E."/>
            <person name="Bayram O."/>
            <person name="Benocci T."/>
            <person name="Braus-Stromeyer S.A."/>
            <person name="Caldana C."/>
            <person name="Canovas D."/>
            <person name="Cerqueira G.C."/>
            <person name="Chen F."/>
            <person name="Chen W."/>
            <person name="Choi C."/>
            <person name="Clum A."/>
            <person name="Dos Santos R.A."/>
            <person name="Damasio A.R."/>
            <person name="Diallinas G."/>
            <person name="Emri T."/>
            <person name="Fekete E."/>
            <person name="Flipphi M."/>
            <person name="Freyberg S."/>
            <person name="Gallo A."/>
            <person name="Gournas C."/>
            <person name="Habgood R."/>
            <person name="Hainaut M."/>
            <person name="Harispe M.L."/>
            <person name="Henrissat B."/>
            <person name="Hilden K.S."/>
            <person name="Hope R."/>
            <person name="Hossain A."/>
            <person name="Karabika E."/>
            <person name="Karaffa L."/>
            <person name="Karanyi Z."/>
            <person name="Krasevec N."/>
            <person name="Kuo A."/>
            <person name="Kusch H."/>
            <person name="LaButti K."/>
            <person name="Lagendijk E.L."/>
            <person name="Lapidus A."/>
            <person name="Levasseur A."/>
            <person name="Lindquist E."/>
            <person name="Lipzen A."/>
            <person name="Logrieco A.F."/>
            <person name="MacCabe A."/>
            <person name="Maekelae M.R."/>
            <person name="Malavazi I."/>
            <person name="Melin P."/>
            <person name="Meyer V."/>
            <person name="Mielnichuk N."/>
            <person name="Miskei M."/>
            <person name="Molnar A.P."/>
            <person name="Mule G."/>
            <person name="Ngan C.Y."/>
            <person name="Orejas M."/>
            <person name="Orosz E."/>
            <person name="Ouedraogo J.P."/>
            <person name="Overkamp K.M."/>
            <person name="Park H.-S."/>
            <person name="Perrone G."/>
            <person name="Piumi F."/>
            <person name="Punt P.J."/>
            <person name="Ram A.F."/>
            <person name="Ramon A."/>
            <person name="Rauscher S."/>
            <person name="Record E."/>
            <person name="Riano-Pachon D.M."/>
            <person name="Robert V."/>
            <person name="Roehrig J."/>
            <person name="Ruller R."/>
            <person name="Salamov A."/>
            <person name="Salih N.S."/>
            <person name="Samson R.A."/>
            <person name="Sandor E."/>
            <person name="Sanguinetti M."/>
            <person name="Schuetze T."/>
            <person name="Sepcic K."/>
            <person name="Shelest E."/>
            <person name="Sherlock G."/>
            <person name="Sophianopoulou V."/>
            <person name="Squina F.M."/>
            <person name="Sun H."/>
            <person name="Susca A."/>
            <person name="Todd R.B."/>
            <person name="Tsang A."/>
            <person name="Unkles S.E."/>
            <person name="van de Wiele N."/>
            <person name="van Rossen-Uffink D."/>
            <person name="Oliveira J.V."/>
            <person name="Vesth T.C."/>
            <person name="Visser J."/>
            <person name="Yu J.-H."/>
            <person name="Zhou M."/>
            <person name="Andersen M.R."/>
            <person name="Archer D.B."/>
            <person name="Baker S.E."/>
            <person name="Benoit I."/>
            <person name="Brakhage A.A."/>
            <person name="Braus G.H."/>
            <person name="Fischer R."/>
            <person name="Frisvad J.C."/>
            <person name="Goldman G.H."/>
            <person name="Houbraken J."/>
            <person name="Oakley B."/>
            <person name="Pocsi I."/>
            <person name="Scazzocchio C."/>
            <person name="Seiboth B."/>
            <person name="vanKuyk P.A."/>
            <person name="Wortman J."/>
            <person name="Dyer P.S."/>
            <person name="Grigoriev I.V."/>
        </authorList>
    </citation>
    <scope>NUCLEOTIDE SEQUENCE [LARGE SCALE GENOMIC DNA]</scope>
    <source>
        <strain evidence="2">CBS 593.65</strain>
    </source>
</reference>
<name>A0A1L9TPV0_9EURO</name>